<dbReference type="EC" id="2.3.1.199" evidence="10"/>
<dbReference type="AlphaFoldDB" id="T1IMP9"/>
<name>T1IMP9_STRMM</name>
<keyword evidence="5 10" id="KW-0276">Fatty acid metabolism</keyword>
<keyword evidence="6 10" id="KW-1133">Transmembrane helix</keyword>
<keyword evidence="7 10" id="KW-0443">Lipid metabolism</keyword>
<dbReference type="EnsemblMetazoa" id="SMAR002262-RA">
    <property type="protein sequence ID" value="SMAR002262-PA"/>
    <property type="gene ID" value="SMAR002262"/>
</dbReference>
<evidence type="ECO:0000256" key="9">
    <source>
        <dbReference type="ARBA" id="ARBA00023160"/>
    </source>
</evidence>
<organism evidence="11 12">
    <name type="scientific">Strigamia maritima</name>
    <name type="common">European centipede</name>
    <name type="synonym">Geophilus maritimus</name>
    <dbReference type="NCBI Taxonomy" id="126957"/>
    <lineage>
        <taxon>Eukaryota</taxon>
        <taxon>Metazoa</taxon>
        <taxon>Ecdysozoa</taxon>
        <taxon>Arthropoda</taxon>
        <taxon>Myriapoda</taxon>
        <taxon>Chilopoda</taxon>
        <taxon>Pleurostigmophora</taxon>
        <taxon>Geophilomorpha</taxon>
        <taxon>Linotaeniidae</taxon>
        <taxon>Strigamia</taxon>
    </lineage>
</organism>
<evidence type="ECO:0000256" key="1">
    <source>
        <dbReference type="ARBA" id="ARBA00004141"/>
    </source>
</evidence>
<sequence>MDSDFITAVKLVLDYAWNERDKKADGWFLCDSSLPMVFFTSFYIFFAIYLGPNVMSNFKPFTLKKTFFIFNLAIFLMNVVLHYQFWASGWATTYKWICQEQDFSINEQSLKMARTCWWFYMNKYLDCFYTVFCILKKKFYKISFQHVAHHSTMVVNGFLLARFFPGGHITFAGLANTLSHSVAYLYFGLANLNPNSSYRKPFALLNFLEFAFTYHYPYWSTSANIPASSSFTPFSEGGQKLNELDDNLKVKRTVEAKATSSLKNFEKRLLAKTIACISSINIFNMKIQNRILIVLYNVVVDNEITAKKLLQEHYPAVRVSNYSKWFRVVPSRRNETVKIANRRETTRICGN</sequence>
<dbReference type="GO" id="GO:0034625">
    <property type="term" value="P:fatty acid elongation, monounsaturated fatty acid"/>
    <property type="evidence" value="ECO:0007669"/>
    <property type="project" value="TreeGrafter"/>
</dbReference>
<dbReference type="GO" id="GO:0005789">
    <property type="term" value="C:endoplasmic reticulum membrane"/>
    <property type="evidence" value="ECO:0007669"/>
    <property type="project" value="TreeGrafter"/>
</dbReference>
<evidence type="ECO:0000256" key="8">
    <source>
        <dbReference type="ARBA" id="ARBA00023136"/>
    </source>
</evidence>
<dbReference type="PANTHER" id="PTHR11157">
    <property type="entry name" value="FATTY ACID ACYL TRANSFERASE-RELATED"/>
    <property type="match status" value="1"/>
</dbReference>
<comment type="similarity">
    <text evidence="10">Belongs to the ELO family.</text>
</comment>
<comment type="caution">
    <text evidence="10">Lacks conserved residue(s) required for the propagation of feature annotation.</text>
</comment>
<feature type="transmembrane region" description="Helical" evidence="10">
    <location>
        <begin position="170"/>
        <end position="189"/>
    </location>
</feature>
<keyword evidence="12" id="KW-1185">Reference proteome</keyword>
<dbReference type="PANTHER" id="PTHR11157:SF126">
    <property type="entry name" value="ELONGATION OF VERY LONG CHAIN FATTY ACIDS PROTEIN"/>
    <property type="match status" value="1"/>
</dbReference>
<dbReference type="GO" id="GO:0030148">
    <property type="term" value="P:sphingolipid biosynthetic process"/>
    <property type="evidence" value="ECO:0007669"/>
    <property type="project" value="TreeGrafter"/>
</dbReference>
<evidence type="ECO:0000256" key="3">
    <source>
        <dbReference type="ARBA" id="ARBA00022679"/>
    </source>
</evidence>
<evidence type="ECO:0000313" key="12">
    <source>
        <dbReference type="Proteomes" id="UP000014500"/>
    </source>
</evidence>
<feature type="transmembrane region" description="Helical" evidence="10">
    <location>
        <begin position="67"/>
        <end position="86"/>
    </location>
</feature>
<evidence type="ECO:0000256" key="4">
    <source>
        <dbReference type="ARBA" id="ARBA00022692"/>
    </source>
</evidence>
<comment type="subcellular location">
    <subcellularLocation>
        <location evidence="1">Membrane</location>
        <topology evidence="1">Multi-pass membrane protein</topology>
    </subcellularLocation>
</comment>
<evidence type="ECO:0000313" key="11">
    <source>
        <dbReference type="EnsemblMetazoa" id="SMAR002262-PA"/>
    </source>
</evidence>
<keyword evidence="8 10" id="KW-0472">Membrane</keyword>
<evidence type="ECO:0000256" key="7">
    <source>
        <dbReference type="ARBA" id="ARBA00023098"/>
    </source>
</evidence>
<dbReference type="InterPro" id="IPR002076">
    <property type="entry name" value="ELO_fam"/>
</dbReference>
<comment type="catalytic activity">
    <reaction evidence="10">
        <text>a very-long-chain acyl-CoA + malonyl-CoA + H(+) = a very-long-chain 3-oxoacyl-CoA + CO2 + CoA</text>
        <dbReference type="Rhea" id="RHEA:32727"/>
        <dbReference type="ChEBI" id="CHEBI:15378"/>
        <dbReference type="ChEBI" id="CHEBI:16526"/>
        <dbReference type="ChEBI" id="CHEBI:57287"/>
        <dbReference type="ChEBI" id="CHEBI:57384"/>
        <dbReference type="ChEBI" id="CHEBI:90725"/>
        <dbReference type="ChEBI" id="CHEBI:90736"/>
        <dbReference type="EC" id="2.3.1.199"/>
    </reaction>
</comment>
<proteinExistence type="inferred from homology"/>
<dbReference type="STRING" id="126957.T1IMP9"/>
<dbReference type="GO" id="GO:0042761">
    <property type="term" value="P:very long-chain fatty acid biosynthetic process"/>
    <property type="evidence" value="ECO:0007669"/>
    <property type="project" value="TreeGrafter"/>
</dbReference>
<dbReference type="EMBL" id="JH431086">
    <property type="status" value="NOT_ANNOTATED_CDS"/>
    <property type="molecule type" value="Genomic_DNA"/>
</dbReference>
<keyword evidence="4 10" id="KW-0812">Transmembrane</keyword>
<evidence type="ECO:0000256" key="6">
    <source>
        <dbReference type="ARBA" id="ARBA00022989"/>
    </source>
</evidence>
<feature type="transmembrane region" description="Helical" evidence="10">
    <location>
        <begin position="36"/>
        <end position="55"/>
    </location>
</feature>
<keyword evidence="2 10" id="KW-0444">Lipid biosynthesis</keyword>
<dbReference type="GO" id="GO:0019367">
    <property type="term" value="P:fatty acid elongation, saturated fatty acid"/>
    <property type="evidence" value="ECO:0007669"/>
    <property type="project" value="TreeGrafter"/>
</dbReference>
<dbReference type="eggNOG" id="KOG3071">
    <property type="taxonomic scope" value="Eukaryota"/>
</dbReference>
<keyword evidence="9 10" id="KW-0275">Fatty acid biosynthesis</keyword>
<reference evidence="12" key="1">
    <citation type="submission" date="2011-05" db="EMBL/GenBank/DDBJ databases">
        <authorList>
            <person name="Richards S.R."/>
            <person name="Qu J."/>
            <person name="Jiang H."/>
            <person name="Jhangiani S.N."/>
            <person name="Agravi P."/>
            <person name="Goodspeed R."/>
            <person name="Gross S."/>
            <person name="Mandapat C."/>
            <person name="Jackson L."/>
            <person name="Mathew T."/>
            <person name="Pu L."/>
            <person name="Thornton R."/>
            <person name="Saada N."/>
            <person name="Wilczek-Boney K.B."/>
            <person name="Lee S."/>
            <person name="Kovar C."/>
            <person name="Wu Y."/>
            <person name="Scherer S.E."/>
            <person name="Worley K.C."/>
            <person name="Muzny D.M."/>
            <person name="Gibbs R."/>
        </authorList>
    </citation>
    <scope>NUCLEOTIDE SEQUENCE</scope>
    <source>
        <strain evidence="12">Brora</strain>
    </source>
</reference>
<dbReference type="GO" id="GO:0009922">
    <property type="term" value="F:fatty acid elongase activity"/>
    <property type="evidence" value="ECO:0007669"/>
    <property type="project" value="UniProtKB-EC"/>
</dbReference>
<dbReference type="Pfam" id="PF01151">
    <property type="entry name" value="ELO"/>
    <property type="match status" value="1"/>
</dbReference>
<evidence type="ECO:0000256" key="10">
    <source>
        <dbReference type="RuleBase" id="RU361115"/>
    </source>
</evidence>
<accession>T1IMP9</accession>
<dbReference type="Proteomes" id="UP000014500">
    <property type="component" value="Unassembled WGS sequence"/>
</dbReference>
<keyword evidence="3 10" id="KW-0808">Transferase</keyword>
<dbReference type="PhylomeDB" id="T1IMP9"/>
<protein>
    <recommendedName>
        <fullName evidence="10">Elongation of very long chain fatty acids protein</fullName>
        <ecNumber evidence="10">2.3.1.199</ecNumber>
    </recommendedName>
    <alternativeName>
        <fullName evidence="10">Very-long-chain 3-oxoacyl-CoA synthase</fullName>
    </alternativeName>
</protein>
<evidence type="ECO:0000256" key="2">
    <source>
        <dbReference type="ARBA" id="ARBA00022516"/>
    </source>
</evidence>
<reference evidence="11" key="2">
    <citation type="submission" date="2015-02" db="UniProtKB">
        <authorList>
            <consortium name="EnsemblMetazoa"/>
        </authorList>
    </citation>
    <scope>IDENTIFICATION</scope>
</reference>
<dbReference type="HOGENOM" id="CLU_790670_0_0_1"/>
<dbReference type="GO" id="GO:0034626">
    <property type="term" value="P:fatty acid elongation, polyunsaturated fatty acid"/>
    <property type="evidence" value="ECO:0007669"/>
    <property type="project" value="TreeGrafter"/>
</dbReference>
<evidence type="ECO:0000256" key="5">
    <source>
        <dbReference type="ARBA" id="ARBA00022832"/>
    </source>
</evidence>